<feature type="compositionally biased region" description="Acidic residues" evidence="1">
    <location>
        <begin position="208"/>
        <end position="233"/>
    </location>
</feature>
<feature type="non-terminal residue" evidence="2">
    <location>
        <position position="1"/>
    </location>
</feature>
<gene>
    <name evidence="2" type="ORF">C1SCF055_LOCUS15858</name>
</gene>
<dbReference type="EMBL" id="CAMXCT020001295">
    <property type="protein sequence ID" value="CAL1142107.1"/>
    <property type="molecule type" value="Genomic_DNA"/>
</dbReference>
<dbReference type="Proteomes" id="UP001152797">
    <property type="component" value="Unassembled WGS sequence"/>
</dbReference>
<accession>A0A9P1FWD8</accession>
<feature type="region of interest" description="Disordered" evidence="1">
    <location>
        <begin position="65"/>
        <end position="91"/>
    </location>
</feature>
<keyword evidence="4" id="KW-1185">Reference proteome</keyword>
<name>A0A9P1FWD8_9DINO</name>
<reference evidence="3" key="2">
    <citation type="submission" date="2024-04" db="EMBL/GenBank/DDBJ databases">
        <authorList>
            <person name="Chen Y."/>
            <person name="Shah S."/>
            <person name="Dougan E. K."/>
            <person name="Thang M."/>
            <person name="Chan C."/>
        </authorList>
    </citation>
    <scope>NUCLEOTIDE SEQUENCE [LARGE SCALE GENOMIC DNA]</scope>
</reference>
<feature type="region of interest" description="Disordered" evidence="1">
    <location>
        <begin position="206"/>
        <end position="233"/>
    </location>
</feature>
<dbReference type="EMBL" id="CAMXCT030001295">
    <property type="protein sequence ID" value="CAL4776044.1"/>
    <property type="molecule type" value="Genomic_DNA"/>
</dbReference>
<feature type="region of interest" description="Disordered" evidence="1">
    <location>
        <begin position="114"/>
        <end position="139"/>
    </location>
</feature>
<dbReference type="AlphaFoldDB" id="A0A9P1FWD8"/>
<sequence>YSIFLDSSDMEMKLSLKAQALGGAEAAPDFSWRQALQPSKHWLWERCAIGAAPLALRCPPSAPGIEPGVGGSGRPPFPRDSTGPGDTEGLRHGARALPLVLRCLHPAPPGIEHEARWVRRREEKGADRGKDRDAQMPAENRRARFAIGAALFAPGEGKKKAGKDRDAQMPADNRRLEAEASRVMILTACLAGGSIGIAPTKLTVSLCEPEEEKEEEEESSEAPEASPEGDDIE</sequence>
<comment type="caution">
    <text evidence="2">The sequence shown here is derived from an EMBL/GenBank/DDBJ whole genome shotgun (WGS) entry which is preliminary data.</text>
</comment>
<evidence type="ECO:0000256" key="1">
    <source>
        <dbReference type="SAM" id="MobiDB-lite"/>
    </source>
</evidence>
<reference evidence="2" key="1">
    <citation type="submission" date="2022-10" db="EMBL/GenBank/DDBJ databases">
        <authorList>
            <person name="Chen Y."/>
            <person name="Dougan E. K."/>
            <person name="Chan C."/>
            <person name="Rhodes N."/>
            <person name="Thang M."/>
        </authorList>
    </citation>
    <scope>NUCLEOTIDE SEQUENCE</scope>
</reference>
<evidence type="ECO:0000313" key="3">
    <source>
        <dbReference type="EMBL" id="CAL1142107.1"/>
    </source>
</evidence>
<protein>
    <submittedName>
        <fullName evidence="2">Uncharacterized protein</fullName>
    </submittedName>
</protein>
<evidence type="ECO:0000313" key="2">
    <source>
        <dbReference type="EMBL" id="CAI3988732.1"/>
    </source>
</evidence>
<evidence type="ECO:0000313" key="4">
    <source>
        <dbReference type="Proteomes" id="UP001152797"/>
    </source>
</evidence>
<organism evidence="2">
    <name type="scientific">Cladocopium goreaui</name>
    <dbReference type="NCBI Taxonomy" id="2562237"/>
    <lineage>
        <taxon>Eukaryota</taxon>
        <taxon>Sar</taxon>
        <taxon>Alveolata</taxon>
        <taxon>Dinophyceae</taxon>
        <taxon>Suessiales</taxon>
        <taxon>Symbiodiniaceae</taxon>
        <taxon>Cladocopium</taxon>
    </lineage>
</organism>
<proteinExistence type="predicted"/>
<dbReference type="EMBL" id="CAMXCT010001295">
    <property type="protein sequence ID" value="CAI3988732.1"/>
    <property type="molecule type" value="Genomic_DNA"/>
</dbReference>
<feature type="non-terminal residue" evidence="2">
    <location>
        <position position="233"/>
    </location>
</feature>